<protein>
    <recommendedName>
        <fullName evidence="3">Lipoprotein</fullName>
    </recommendedName>
</protein>
<name>A0ABX9MJW9_9DEIN</name>
<dbReference type="EMBL" id="QWKY01000051">
    <property type="protein sequence ID" value="RIH76454.1"/>
    <property type="molecule type" value="Genomic_DNA"/>
</dbReference>
<accession>A0ABX9MJW9</accession>
<keyword evidence="2" id="KW-1185">Reference proteome</keyword>
<dbReference type="PROSITE" id="PS51257">
    <property type="entry name" value="PROKAR_LIPOPROTEIN"/>
    <property type="match status" value="1"/>
</dbReference>
<reference evidence="1 2" key="1">
    <citation type="submission" date="2018-08" db="EMBL/GenBank/DDBJ databases">
        <title>Meiothermus hypogaeus DSM 23238 genome sequencing project.</title>
        <authorList>
            <person name="Da Costa M.S."/>
            <person name="Albuquerque L."/>
            <person name="Raposo P."/>
            <person name="Froufe H.J.C."/>
            <person name="Barroso C.S."/>
            <person name="Egas C."/>
        </authorList>
    </citation>
    <scope>NUCLEOTIDE SEQUENCE [LARGE SCALE GENOMIC DNA]</scope>
    <source>
        <strain evidence="1 2">DSM 23238</strain>
    </source>
</reference>
<sequence length="304" mass="31835">MPKEWIATKGVSTMQNLGSGKWLLALAGALLLAACGSPSNSTPSATPISESMSVEEARSVSNDLELQGRAPEQQVVFDFSGKVEEGPSKDTVLSGKLTLELKPVGGGHFVFMGALTGNNLNVPAKGVLTRGGRIYIFFEVDKANNLLIIGTGKREAGGMFKGPFVGPAAGDRGSWTATPVSGPTPMPTPQPQKLSYDFSGLVEDGPAKGTKLEGRLNLEVRLKEGYGRLEGKLVLADGSEIPVKGALAGDKKVFVIFDLGKGGRIVGEGDIQADKSIQGPFILVQQENGRTSLSQGSWTATPIP</sequence>
<organism evidence="1 2">
    <name type="scientific">Meiothermus hypogaeus</name>
    <dbReference type="NCBI Taxonomy" id="884155"/>
    <lineage>
        <taxon>Bacteria</taxon>
        <taxon>Thermotogati</taxon>
        <taxon>Deinococcota</taxon>
        <taxon>Deinococci</taxon>
        <taxon>Thermales</taxon>
        <taxon>Thermaceae</taxon>
        <taxon>Meiothermus</taxon>
    </lineage>
</organism>
<comment type="caution">
    <text evidence="1">The sequence shown here is derived from an EMBL/GenBank/DDBJ whole genome shotgun (WGS) entry which is preliminary data.</text>
</comment>
<gene>
    <name evidence="1" type="ORF">Mhypo_02456</name>
</gene>
<proteinExistence type="predicted"/>
<dbReference type="Proteomes" id="UP000265443">
    <property type="component" value="Unassembled WGS sequence"/>
</dbReference>
<evidence type="ECO:0000313" key="2">
    <source>
        <dbReference type="Proteomes" id="UP000265443"/>
    </source>
</evidence>
<evidence type="ECO:0008006" key="3">
    <source>
        <dbReference type="Google" id="ProtNLM"/>
    </source>
</evidence>
<evidence type="ECO:0000313" key="1">
    <source>
        <dbReference type="EMBL" id="RIH76454.1"/>
    </source>
</evidence>